<dbReference type="EMBL" id="JAIOIV010000151">
    <property type="protein sequence ID" value="MBZ0158435.1"/>
    <property type="molecule type" value="Genomic_DNA"/>
</dbReference>
<dbReference type="Proteomes" id="UP000705867">
    <property type="component" value="Unassembled WGS sequence"/>
</dbReference>
<reference evidence="1" key="1">
    <citation type="journal article" date="2021" name="bioRxiv">
        <title>Unraveling nitrogen, sulfur and carbon metabolic pathways and microbial community transcriptional responses to substrate deprivation and toxicity stresses in a bioreactor mimicking anoxic brackish coastal sediment conditions.</title>
        <authorList>
            <person name="Martins P.D."/>
            <person name="Echeveste M.J."/>
            <person name="Arshad A."/>
            <person name="Kurth J."/>
            <person name="Ouboter H."/>
            <person name="Jetten M.S.M."/>
            <person name="Welte C.U."/>
        </authorList>
    </citation>
    <scope>NUCLEOTIDE SEQUENCE</scope>
    <source>
        <strain evidence="1">MAG_39</strain>
    </source>
</reference>
<evidence type="ECO:0000313" key="1">
    <source>
        <dbReference type="EMBL" id="MBZ0158435.1"/>
    </source>
</evidence>
<name>A0A953M3R9_9BACT</name>
<sequence>MHAAKYEKSERLQRVHRALMSGPKTTREIIQIADVCAVNSIAAELKQNGIPVRCTPVPGKKGVFLYSLEEQQ</sequence>
<dbReference type="AlphaFoldDB" id="A0A953M3R9"/>
<gene>
    <name evidence="1" type="ORF">K8I29_19730</name>
</gene>
<comment type="caution">
    <text evidence="1">The sequence shown here is derived from an EMBL/GenBank/DDBJ whole genome shotgun (WGS) entry which is preliminary data.</text>
</comment>
<proteinExistence type="predicted"/>
<evidence type="ECO:0000313" key="2">
    <source>
        <dbReference type="Proteomes" id="UP000705867"/>
    </source>
</evidence>
<organism evidence="1 2">
    <name type="scientific">Candidatus Nitrobium versatile</name>
    <dbReference type="NCBI Taxonomy" id="2884831"/>
    <lineage>
        <taxon>Bacteria</taxon>
        <taxon>Pseudomonadati</taxon>
        <taxon>Nitrospirota</taxon>
        <taxon>Nitrospiria</taxon>
        <taxon>Nitrospirales</taxon>
        <taxon>Nitrospiraceae</taxon>
        <taxon>Candidatus Nitrobium</taxon>
    </lineage>
</organism>
<accession>A0A953M3R9</accession>
<protein>
    <submittedName>
        <fullName evidence="1">Uncharacterized protein</fullName>
    </submittedName>
</protein>
<reference evidence="1" key="2">
    <citation type="submission" date="2021-08" db="EMBL/GenBank/DDBJ databases">
        <authorList>
            <person name="Dalcin Martins P."/>
        </authorList>
    </citation>
    <scope>NUCLEOTIDE SEQUENCE</scope>
    <source>
        <strain evidence="1">MAG_39</strain>
    </source>
</reference>